<organism evidence="1 2">
    <name type="scientific">Colletotrichum orbiculare (strain 104-T / ATCC 96160 / CBS 514.97 / LARS 414 / MAFF 240422)</name>
    <name type="common">Cucumber anthracnose fungus</name>
    <name type="synonym">Colletotrichum lagenarium</name>
    <dbReference type="NCBI Taxonomy" id="1213857"/>
    <lineage>
        <taxon>Eukaryota</taxon>
        <taxon>Fungi</taxon>
        <taxon>Dikarya</taxon>
        <taxon>Ascomycota</taxon>
        <taxon>Pezizomycotina</taxon>
        <taxon>Sordariomycetes</taxon>
        <taxon>Hypocreomycetidae</taxon>
        <taxon>Glomerellales</taxon>
        <taxon>Glomerellaceae</taxon>
        <taxon>Colletotrichum</taxon>
        <taxon>Colletotrichum orbiculare species complex</taxon>
    </lineage>
</organism>
<keyword evidence="2" id="KW-1185">Reference proteome</keyword>
<reference evidence="2" key="1">
    <citation type="journal article" date="2013" name="New Phytol.">
        <title>Comparative genomic and transcriptomic analyses reveal the hemibiotrophic stage shift of Colletotrichum fungi.</title>
        <authorList>
            <person name="Gan P."/>
            <person name="Ikeda K."/>
            <person name="Irieda H."/>
            <person name="Narusaka M."/>
            <person name="O'Connell R.J."/>
            <person name="Narusaka Y."/>
            <person name="Takano Y."/>
            <person name="Kubo Y."/>
            <person name="Shirasu K."/>
        </authorList>
    </citation>
    <scope>NUCLEOTIDE SEQUENCE [LARGE SCALE GENOMIC DNA]</scope>
    <source>
        <strain evidence="2">104-T / ATCC 96160 / CBS 514.97 / LARS 414 / MAFF 240422</strain>
    </source>
</reference>
<protein>
    <submittedName>
        <fullName evidence="1">Uncharacterized protein</fullName>
    </submittedName>
</protein>
<name>A0A484G6U5_COLOR</name>
<evidence type="ECO:0000313" key="2">
    <source>
        <dbReference type="Proteomes" id="UP000014480"/>
    </source>
</evidence>
<dbReference type="AlphaFoldDB" id="A0A484G6U5"/>
<comment type="caution">
    <text evidence="1">The sequence shown here is derived from an EMBL/GenBank/DDBJ whole genome shotgun (WGS) entry which is preliminary data.</text>
</comment>
<evidence type="ECO:0000313" key="1">
    <source>
        <dbReference type="EMBL" id="TDZ26032.1"/>
    </source>
</evidence>
<accession>A0A484G6U5</accession>
<dbReference type="Proteomes" id="UP000014480">
    <property type="component" value="Unassembled WGS sequence"/>
</dbReference>
<reference evidence="2" key="2">
    <citation type="journal article" date="2019" name="Mol. Plant Microbe Interact.">
        <title>Genome sequence resources for four phytopathogenic fungi from the Colletotrichum orbiculare species complex.</title>
        <authorList>
            <person name="Gan P."/>
            <person name="Tsushima A."/>
            <person name="Narusaka M."/>
            <person name="Narusaka Y."/>
            <person name="Takano Y."/>
            <person name="Kubo Y."/>
            <person name="Shirasu K."/>
        </authorList>
    </citation>
    <scope>GENOME REANNOTATION</scope>
    <source>
        <strain evidence="2">104-T / ATCC 96160 / CBS 514.97 / LARS 414 / MAFF 240422</strain>
    </source>
</reference>
<dbReference type="EMBL" id="AMCV02000001">
    <property type="protein sequence ID" value="TDZ26032.1"/>
    <property type="molecule type" value="Genomic_DNA"/>
</dbReference>
<gene>
    <name evidence="1" type="ORF">Cob_v001027</name>
</gene>
<proteinExistence type="predicted"/>
<sequence length="69" mass="7383">MRAPTATHRSKSCTTRVLAIPRRVIGDTWLGRITALVPSRPPRATYGTGRQVSAGRIGLLGVDVVLTSL</sequence>